<evidence type="ECO:0000256" key="6">
    <source>
        <dbReference type="ARBA" id="ARBA00022679"/>
    </source>
</evidence>
<dbReference type="CDD" id="cd16922">
    <property type="entry name" value="HATPase_EvgS-ArcB-TorS-like"/>
    <property type="match status" value="1"/>
</dbReference>
<comment type="catalytic activity">
    <reaction evidence="1">
        <text>ATP + protein L-histidine = ADP + protein N-phospho-L-histidine.</text>
        <dbReference type="EC" id="2.7.13.3"/>
    </reaction>
</comment>
<keyword evidence="6" id="KW-0808">Transferase</keyword>
<dbReference type="Pfam" id="PF08448">
    <property type="entry name" value="PAS_4"/>
    <property type="match status" value="2"/>
</dbReference>
<evidence type="ECO:0000256" key="3">
    <source>
        <dbReference type="ARBA" id="ARBA00012438"/>
    </source>
</evidence>
<evidence type="ECO:0000256" key="14">
    <source>
        <dbReference type="ARBA" id="ARBA00064003"/>
    </source>
</evidence>
<dbReference type="SMART" id="SM00387">
    <property type="entry name" value="HATPase_c"/>
    <property type="match status" value="1"/>
</dbReference>
<evidence type="ECO:0000259" key="20">
    <source>
        <dbReference type="PROSITE" id="PS50110"/>
    </source>
</evidence>
<dbReference type="CDD" id="cd00082">
    <property type="entry name" value="HisKA"/>
    <property type="match status" value="1"/>
</dbReference>
<dbReference type="EC" id="2.7.13.3" evidence="3"/>
<protein>
    <recommendedName>
        <fullName evidence="15">Sensory/regulatory protein RpfC</fullName>
        <ecNumber evidence="3">2.7.13.3</ecNumber>
    </recommendedName>
</protein>
<keyword evidence="13" id="KW-0472">Membrane</keyword>
<accession>A0A9X3BGV3</accession>
<evidence type="ECO:0000259" key="19">
    <source>
        <dbReference type="PROSITE" id="PS50109"/>
    </source>
</evidence>
<keyword evidence="25" id="KW-1185">Reference proteome</keyword>
<name>A0A9X3BGV3_9BACT</name>
<dbReference type="SMART" id="SM00448">
    <property type="entry name" value="REC"/>
    <property type="match status" value="1"/>
</dbReference>
<keyword evidence="4" id="KW-1003">Cell membrane</keyword>
<evidence type="ECO:0000259" key="22">
    <source>
        <dbReference type="PROSITE" id="PS50113"/>
    </source>
</evidence>
<evidence type="ECO:0000256" key="15">
    <source>
        <dbReference type="ARBA" id="ARBA00068150"/>
    </source>
</evidence>
<evidence type="ECO:0000256" key="2">
    <source>
        <dbReference type="ARBA" id="ARBA00004651"/>
    </source>
</evidence>
<evidence type="ECO:0000256" key="10">
    <source>
        <dbReference type="ARBA" id="ARBA00022840"/>
    </source>
</evidence>
<dbReference type="PROSITE" id="PS50110">
    <property type="entry name" value="RESPONSE_REGULATORY"/>
    <property type="match status" value="1"/>
</dbReference>
<dbReference type="Pfam" id="PF00072">
    <property type="entry name" value="Response_reg"/>
    <property type="match status" value="1"/>
</dbReference>
<dbReference type="Gene3D" id="3.30.450.20">
    <property type="entry name" value="PAS domain"/>
    <property type="match status" value="3"/>
</dbReference>
<evidence type="ECO:0000256" key="13">
    <source>
        <dbReference type="ARBA" id="ARBA00023136"/>
    </source>
</evidence>
<comment type="subcellular location">
    <subcellularLocation>
        <location evidence="2">Cell membrane</location>
        <topology evidence="2">Multi-pass membrane protein</topology>
    </subcellularLocation>
</comment>
<keyword evidence="8" id="KW-0547">Nucleotide-binding</keyword>
<feature type="domain" description="PAS" evidence="21">
    <location>
        <begin position="247"/>
        <end position="319"/>
    </location>
</feature>
<dbReference type="InterPro" id="IPR036641">
    <property type="entry name" value="HPT_dom_sf"/>
</dbReference>
<dbReference type="InterPro" id="IPR036890">
    <property type="entry name" value="HATPase_C_sf"/>
</dbReference>
<dbReference type="SMART" id="SM00091">
    <property type="entry name" value="PAS"/>
    <property type="match status" value="2"/>
</dbReference>
<dbReference type="GO" id="GO:0005886">
    <property type="term" value="C:plasma membrane"/>
    <property type="evidence" value="ECO:0007669"/>
    <property type="project" value="UniProtKB-SubCell"/>
</dbReference>
<keyword evidence="5 17" id="KW-0597">Phosphoprotein</keyword>
<feature type="modified residue" description="Phosphohistidine" evidence="16">
    <location>
        <position position="840"/>
    </location>
</feature>
<dbReference type="GO" id="GO:0005524">
    <property type="term" value="F:ATP binding"/>
    <property type="evidence" value="ECO:0007669"/>
    <property type="project" value="UniProtKB-KW"/>
</dbReference>
<keyword evidence="7" id="KW-0812">Transmembrane</keyword>
<dbReference type="SUPFAM" id="SSF47226">
    <property type="entry name" value="Histidine-containing phosphotransfer domain, HPT domain"/>
    <property type="match status" value="1"/>
</dbReference>
<evidence type="ECO:0000256" key="11">
    <source>
        <dbReference type="ARBA" id="ARBA00022989"/>
    </source>
</evidence>
<feature type="region of interest" description="Disordered" evidence="18">
    <location>
        <begin position="759"/>
        <end position="785"/>
    </location>
</feature>
<dbReference type="InterPro" id="IPR001789">
    <property type="entry name" value="Sig_transdc_resp-reg_receiver"/>
</dbReference>
<comment type="subunit">
    <text evidence="14">At low DSF concentrations, interacts with RpfF.</text>
</comment>
<evidence type="ECO:0000256" key="1">
    <source>
        <dbReference type="ARBA" id="ARBA00000085"/>
    </source>
</evidence>
<evidence type="ECO:0000259" key="23">
    <source>
        <dbReference type="PROSITE" id="PS50894"/>
    </source>
</evidence>
<feature type="domain" description="HPt" evidence="23">
    <location>
        <begin position="801"/>
        <end position="899"/>
    </location>
</feature>
<dbReference type="Gene3D" id="3.30.565.10">
    <property type="entry name" value="Histidine kinase-like ATPase, C-terminal domain"/>
    <property type="match status" value="1"/>
</dbReference>
<evidence type="ECO:0000256" key="16">
    <source>
        <dbReference type="PROSITE-ProRule" id="PRU00110"/>
    </source>
</evidence>
<evidence type="ECO:0000313" key="24">
    <source>
        <dbReference type="EMBL" id="MCU7548437.1"/>
    </source>
</evidence>
<feature type="domain" description="Response regulatory" evidence="20">
    <location>
        <begin position="635"/>
        <end position="751"/>
    </location>
</feature>
<evidence type="ECO:0000259" key="21">
    <source>
        <dbReference type="PROSITE" id="PS50112"/>
    </source>
</evidence>
<dbReference type="RefSeq" id="WP_279295884.1">
    <property type="nucleotide sequence ID" value="NZ_JAOTIF010000002.1"/>
</dbReference>
<feature type="compositionally biased region" description="Low complexity" evidence="18">
    <location>
        <begin position="759"/>
        <end position="772"/>
    </location>
</feature>
<dbReference type="PROSITE" id="PS50894">
    <property type="entry name" value="HPT"/>
    <property type="match status" value="1"/>
</dbReference>
<dbReference type="FunFam" id="3.30.565.10:FF:000010">
    <property type="entry name" value="Sensor histidine kinase RcsC"/>
    <property type="match status" value="1"/>
</dbReference>
<dbReference type="FunFam" id="1.10.287.130:FF:000002">
    <property type="entry name" value="Two-component osmosensing histidine kinase"/>
    <property type="match status" value="1"/>
</dbReference>
<dbReference type="InterPro" id="IPR011006">
    <property type="entry name" value="CheY-like_superfamily"/>
</dbReference>
<dbReference type="InterPro" id="IPR036097">
    <property type="entry name" value="HisK_dim/P_sf"/>
</dbReference>
<dbReference type="InterPro" id="IPR005467">
    <property type="entry name" value="His_kinase_dom"/>
</dbReference>
<feature type="domain" description="PAC" evidence="22">
    <location>
        <begin position="194"/>
        <end position="246"/>
    </location>
</feature>
<evidence type="ECO:0000256" key="4">
    <source>
        <dbReference type="ARBA" id="ARBA00022475"/>
    </source>
</evidence>
<dbReference type="SUPFAM" id="SSF52172">
    <property type="entry name" value="CheY-like"/>
    <property type="match status" value="1"/>
</dbReference>
<feature type="modified residue" description="4-aspartylphosphate" evidence="17">
    <location>
        <position position="685"/>
    </location>
</feature>
<dbReference type="Pfam" id="PF02518">
    <property type="entry name" value="HATPase_c"/>
    <property type="match status" value="1"/>
</dbReference>
<dbReference type="PRINTS" id="PR00344">
    <property type="entry name" value="BCTRLSENSOR"/>
</dbReference>
<dbReference type="EMBL" id="JAOTIF010000002">
    <property type="protein sequence ID" value="MCU7548437.1"/>
    <property type="molecule type" value="Genomic_DNA"/>
</dbReference>
<reference evidence="24" key="2">
    <citation type="submission" date="2023-04" db="EMBL/GenBank/DDBJ databases">
        <title>Paracnuella aquatica gen. nov., sp. nov., a member of the family Chitinophagaceae isolated from a hot spring.</title>
        <authorList>
            <person name="Wang C."/>
        </authorList>
    </citation>
    <scope>NUCLEOTIDE SEQUENCE</scope>
    <source>
        <strain evidence="24">LB-8</strain>
    </source>
</reference>
<dbReference type="Proteomes" id="UP001155483">
    <property type="component" value="Unassembled WGS sequence"/>
</dbReference>
<feature type="domain" description="Histidine kinase" evidence="19">
    <location>
        <begin position="389"/>
        <end position="610"/>
    </location>
</feature>
<dbReference type="Gene3D" id="1.10.287.130">
    <property type="match status" value="1"/>
</dbReference>
<dbReference type="InterPro" id="IPR001610">
    <property type="entry name" value="PAC"/>
</dbReference>
<dbReference type="SUPFAM" id="SSF55874">
    <property type="entry name" value="ATPase domain of HSP90 chaperone/DNA topoisomerase II/histidine kinase"/>
    <property type="match status" value="1"/>
</dbReference>
<dbReference type="PANTHER" id="PTHR45339:SF1">
    <property type="entry name" value="HYBRID SIGNAL TRANSDUCTION HISTIDINE KINASE J"/>
    <property type="match status" value="1"/>
</dbReference>
<dbReference type="Pfam" id="PF00512">
    <property type="entry name" value="HisKA"/>
    <property type="match status" value="1"/>
</dbReference>
<keyword evidence="12" id="KW-0902">Two-component regulatory system</keyword>
<dbReference type="InterPro" id="IPR013655">
    <property type="entry name" value="PAS_fold_3"/>
</dbReference>
<organism evidence="24 25">
    <name type="scientific">Paraflavisolibacter caeni</name>
    <dbReference type="NCBI Taxonomy" id="2982496"/>
    <lineage>
        <taxon>Bacteria</taxon>
        <taxon>Pseudomonadati</taxon>
        <taxon>Bacteroidota</taxon>
        <taxon>Chitinophagia</taxon>
        <taxon>Chitinophagales</taxon>
        <taxon>Chitinophagaceae</taxon>
        <taxon>Paraflavisolibacter</taxon>
    </lineage>
</organism>
<keyword evidence="10 24" id="KW-0067">ATP-binding</keyword>
<keyword evidence="9" id="KW-0418">Kinase</keyword>
<comment type="caution">
    <text evidence="24">The sequence shown here is derived from an EMBL/GenBank/DDBJ whole genome shotgun (WGS) entry which is preliminary data.</text>
</comment>
<evidence type="ECO:0000256" key="8">
    <source>
        <dbReference type="ARBA" id="ARBA00022741"/>
    </source>
</evidence>
<dbReference type="SMART" id="SM00086">
    <property type="entry name" value="PAC"/>
    <property type="match status" value="3"/>
</dbReference>
<dbReference type="Gene3D" id="1.20.120.160">
    <property type="entry name" value="HPT domain"/>
    <property type="match status" value="1"/>
</dbReference>
<dbReference type="CDD" id="cd17546">
    <property type="entry name" value="REC_hyHK_CKI1_RcsC-like"/>
    <property type="match status" value="1"/>
</dbReference>
<dbReference type="PANTHER" id="PTHR45339">
    <property type="entry name" value="HYBRID SIGNAL TRANSDUCTION HISTIDINE KINASE J"/>
    <property type="match status" value="1"/>
</dbReference>
<dbReference type="NCBIfam" id="TIGR00229">
    <property type="entry name" value="sensory_box"/>
    <property type="match status" value="1"/>
</dbReference>
<evidence type="ECO:0000313" key="25">
    <source>
        <dbReference type="Proteomes" id="UP001155483"/>
    </source>
</evidence>
<dbReference type="GO" id="GO:0000155">
    <property type="term" value="F:phosphorelay sensor kinase activity"/>
    <property type="evidence" value="ECO:0007669"/>
    <property type="project" value="InterPro"/>
</dbReference>
<evidence type="ECO:0000256" key="12">
    <source>
        <dbReference type="ARBA" id="ARBA00023012"/>
    </source>
</evidence>
<keyword evidence="11" id="KW-1133">Transmembrane helix</keyword>
<dbReference type="PROSITE" id="PS50113">
    <property type="entry name" value="PAC"/>
    <property type="match status" value="1"/>
</dbReference>
<dbReference type="AlphaFoldDB" id="A0A9X3BGV3"/>
<dbReference type="PROSITE" id="PS50112">
    <property type="entry name" value="PAS"/>
    <property type="match status" value="1"/>
</dbReference>
<sequence>MRKTSTEAYVMLDAQFNIVRANQTFVDTFPVLPGRDVRIGEYLPGLVDNHLKEMLESNLQTVLKGEQLEIEQIRHTDTGDITLCVTHFPIIEGDKVTGILVTVRDITKNKLAEKNQEALLKRYNLATSAIKLGIYDLDVVANVGHWDHNLYQIFELDPETPVNMELWQSFIHPACKEAVIEKVQNSIKNKDSELELDLRIITAKGNQKYLLNKMLFLPDEKGEITRIIGANWDVTEKEKAKEELLNSERKMRALLQSTREGFYLYDPDLNLILINEQGEKFAEMRSGKVPRIGQHVTEFTRPDEIESVIGILKKVLAGNAHDIERHVQANGRSIWLHLTYNPVREDDRIIGVCLVARDVTDLVHTREEMTAARTRAEQSEQLQEQFLANMSHEIRTPLNGIVGMSNLLLNTPLNEEQQEFLKTILHSSDTLLFLINDILDLSKIKAGKFKIEKIPMNIFQVVEEASAPFRAKAQEKGIRFSVMMDPFIPKTLSGDPHRLMQVLNNLLSNAIKFTNEGTVKLEVEVVDKDDDTAWLDIAVSDTGIGIDDEKLQFVFESFAQEGSDTARRFGGTGLGLAITKRLAELQGGTISVHSTKGQGSRFIVRVPYDIMKDTKSEVQTIVAPKKENLDFRGKRVMVVEDNQINQQVFSHLLKDYGIQVTIAGNGKQAIEILEAGASYDLILLDLRMPEMDGFQTLAYMRQKLKLETPIIVLTASVLRDERQRCLDLGATDYLSKPIPRPILQQRLSQLFSTPSSVDAASSTPALAPSSQAVNEPQAEVNTSVREQGREIDMKTLLSLTDKKVINDVYNNYIQVVPAALEEMKKNTLQQNWDLVSEQAHKLKSSLNVINIKSLTALINEVEEKVNKHQKPQDILPALENGIKIYQEALPEITRKVTAALA</sequence>
<dbReference type="SUPFAM" id="SSF47384">
    <property type="entry name" value="Homodimeric domain of signal transducing histidine kinase"/>
    <property type="match status" value="1"/>
</dbReference>
<dbReference type="InterPro" id="IPR035965">
    <property type="entry name" value="PAS-like_dom_sf"/>
</dbReference>
<dbReference type="InterPro" id="IPR000700">
    <property type="entry name" value="PAS-assoc_C"/>
</dbReference>
<dbReference type="Gene3D" id="3.40.50.2300">
    <property type="match status" value="1"/>
</dbReference>
<gene>
    <name evidence="24" type="ORF">OCK74_04885</name>
</gene>
<dbReference type="SUPFAM" id="SSF55785">
    <property type="entry name" value="PYP-like sensor domain (PAS domain)"/>
    <property type="match status" value="3"/>
</dbReference>
<evidence type="ECO:0000256" key="7">
    <source>
        <dbReference type="ARBA" id="ARBA00022692"/>
    </source>
</evidence>
<dbReference type="InterPro" id="IPR013656">
    <property type="entry name" value="PAS_4"/>
</dbReference>
<dbReference type="SMART" id="SM00388">
    <property type="entry name" value="HisKA"/>
    <property type="match status" value="1"/>
</dbReference>
<dbReference type="PROSITE" id="PS50109">
    <property type="entry name" value="HIS_KIN"/>
    <property type="match status" value="1"/>
</dbReference>
<dbReference type="CDD" id="cd00130">
    <property type="entry name" value="PAS"/>
    <property type="match status" value="2"/>
</dbReference>
<dbReference type="InterPro" id="IPR008207">
    <property type="entry name" value="Sig_transdc_His_kin_Hpt_dom"/>
</dbReference>
<evidence type="ECO:0000256" key="18">
    <source>
        <dbReference type="SAM" id="MobiDB-lite"/>
    </source>
</evidence>
<dbReference type="InterPro" id="IPR004358">
    <property type="entry name" value="Sig_transdc_His_kin-like_C"/>
</dbReference>
<dbReference type="InterPro" id="IPR003661">
    <property type="entry name" value="HisK_dim/P_dom"/>
</dbReference>
<evidence type="ECO:0000256" key="9">
    <source>
        <dbReference type="ARBA" id="ARBA00022777"/>
    </source>
</evidence>
<evidence type="ECO:0000256" key="17">
    <source>
        <dbReference type="PROSITE-ProRule" id="PRU00169"/>
    </source>
</evidence>
<dbReference type="InterPro" id="IPR000014">
    <property type="entry name" value="PAS"/>
</dbReference>
<evidence type="ECO:0000256" key="5">
    <source>
        <dbReference type="ARBA" id="ARBA00022553"/>
    </source>
</evidence>
<reference evidence="24" key="1">
    <citation type="submission" date="2022-09" db="EMBL/GenBank/DDBJ databases">
        <authorList>
            <person name="Yuan C."/>
            <person name="Ke Z."/>
        </authorList>
    </citation>
    <scope>NUCLEOTIDE SEQUENCE</scope>
    <source>
        <strain evidence="24">LB-8</strain>
    </source>
</reference>
<dbReference type="InterPro" id="IPR003594">
    <property type="entry name" value="HATPase_dom"/>
</dbReference>
<dbReference type="Pfam" id="PF08447">
    <property type="entry name" value="PAS_3"/>
    <property type="match status" value="1"/>
</dbReference>
<proteinExistence type="predicted"/>